<dbReference type="Proteomes" id="UP000216961">
    <property type="component" value="Unassembled WGS sequence"/>
</dbReference>
<evidence type="ECO:0000313" key="2">
    <source>
        <dbReference type="Proteomes" id="UP000216961"/>
    </source>
</evidence>
<evidence type="ECO:0000313" key="1">
    <source>
        <dbReference type="EMBL" id="PAD84166.1"/>
    </source>
</evidence>
<name>A0AA91TV69_NIACI</name>
<dbReference type="AlphaFoldDB" id="A0AA91TV69"/>
<dbReference type="EMBL" id="NPBQ01000032">
    <property type="protein sequence ID" value="PAD84166.1"/>
    <property type="molecule type" value="Genomic_DNA"/>
</dbReference>
<reference evidence="1 2" key="1">
    <citation type="submission" date="2017-07" db="EMBL/GenBank/DDBJ databases">
        <title>Isolation and whole genome analysis of endospore-forming bacteria from heroin.</title>
        <authorList>
            <person name="Kalinowski J."/>
            <person name="Ahrens B."/>
            <person name="Al-Dilaimi A."/>
            <person name="Winkler A."/>
            <person name="Wibberg D."/>
            <person name="Schleenbecker U."/>
            <person name="Ruckert C."/>
            <person name="Wolfel R."/>
            <person name="Grass G."/>
        </authorList>
    </citation>
    <scope>NUCLEOTIDE SEQUENCE [LARGE SCALE GENOMIC DNA]</scope>
    <source>
        <strain evidence="1 2">7521-2</strain>
    </source>
</reference>
<sequence>MELEEDIKKFNKVKLDLLRMSNCIETCKTNKEKDSYQNICIEYSKQLQALEESIEETYGIHLCCCPTSKK</sequence>
<proteinExistence type="predicted"/>
<organism evidence="1 2">
    <name type="scientific">Niallia circulans</name>
    <name type="common">Bacillus circulans</name>
    <dbReference type="NCBI Taxonomy" id="1397"/>
    <lineage>
        <taxon>Bacteria</taxon>
        <taxon>Bacillati</taxon>
        <taxon>Bacillota</taxon>
        <taxon>Bacilli</taxon>
        <taxon>Bacillales</taxon>
        <taxon>Bacillaceae</taxon>
        <taxon>Niallia</taxon>
    </lineage>
</organism>
<protein>
    <submittedName>
        <fullName evidence="1">Uncharacterized protein</fullName>
    </submittedName>
</protein>
<accession>A0AA91TV69</accession>
<dbReference type="RefSeq" id="WP_095329383.1">
    <property type="nucleotide sequence ID" value="NZ_CP026040.1"/>
</dbReference>
<comment type="caution">
    <text evidence="1">The sequence shown here is derived from an EMBL/GenBank/DDBJ whole genome shotgun (WGS) entry which is preliminary data.</text>
</comment>
<gene>
    <name evidence="1" type="ORF">CHH57_06005</name>
</gene>